<evidence type="ECO:0000313" key="1">
    <source>
        <dbReference type="EMBL" id="KAJ8672352.1"/>
    </source>
</evidence>
<evidence type="ECO:0000313" key="2">
    <source>
        <dbReference type="Proteomes" id="UP001239111"/>
    </source>
</evidence>
<accession>A0ACC2NMP0</accession>
<name>A0ACC2NMP0_9HYME</name>
<keyword evidence="2" id="KW-1185">Reference proteome</keyword>
<proteinExistence type="predicted"/>
<sequence>MSASMSVPASARNDLHDISIKDCVLIRPYDAVHGVLGEMRIGYAGFLGAADRRDKARLEEVIRDDVAVPMAWPVAVSVDSNSKKLRPMLIKAQFDEILVKIYKHGGEYEACVLYINCDLLRPIGVISFRILAVICLRV</sequence>
<dbReference type="Proteomes" id="UP001239111">
    <property type="component" value="Chromosome 3"/>
</dbReference>
<protein>
    <submittedName>
        <fullName evidence="1">Uncharacterized protein</fullName>
    </submittedName>
</protein>
<dbReference type="EMBL" id="CM056743">
    <property type="protein sequence ID" value="KAJ8672352.1"/>
    <property type="molecule type" value="Genomic_DNA"/>
</dbReference>
<gene>
    <name evidence="1" type="ORF">QAD02_003611</name>
</gene>
<comment type="caution">
    <text evidence="1">The sequence shown here is derived from an EMBL/GenBank/DDBJ whole genome shotgun (WGS) entry which is preliminary data.</text>
</comment>
<organism evidence="1 2">
    <name type="scientific">Eretmocerus hayati</name>
    <dbReference type="NCBI Taxonomy" id="131215"/>
    <lineage>
        <taxon>Eukaryota</taxon>
        <taxon>Metazoa</taxon>
        <taxon>Ecdysozoa</taxon>
        <taxon>Arthropoda</taxon>
        <taxon>Hexapoda</taxon>
        <taxon>Insecta</taxon>
        <taxon>Pterygota</taxon>
        <taxon>Neoptera</taxon>
        <taxon>Endopterygota</taxon>
        <taxon>Hymenoptera</taxon>
        <taxon>Apocrita</taxon>
        <taxon>Proctotrupomorpha</taxon>
        <taxon>Chalcidoidea</taxon>
        <taxon>Aphelinidae</taxon>
        <taxon>Aphelininae</taxon>
        <taxon>Eretmocerus</taxon>
    </lineage>
</organism>
<reference evidence="1" key="1">
    <citation type="submission" date="2023-04" db="EMBL/GenBank/DDBJ databases">
        <title>A chromosome-level genome assembly of the parasitoid wasp Eretmocerus hayati.</title>
        <authorList>
            <person name="Zhong Y."/>
            <person name="Liu S."/>
            <person name="Liu Y."/>
        </authorList>
    </citation>
    <scope>NUCLEOTIDE SEQUENCE</scope>
    <source>
        <strain evidence="1">ZJU_SS_LIU_2023</strain>
    </source>
</reference>